<dbReference type="AlphaFoldDB" id="A0A6J4T836"/>
<reference evidence="1" key="1">
    <citation type="submission" date="2020-02" db="EMBL/GenBank/DDBJ databases">
        <authorList>
            <person name="Meier V. D."/>
        </authorList>
    </citation>
    <scope>NUCLEOTIDE SEQUENCE</scope>
    <source>
        <strain evidence="1">AVDCRST_MAG05</strain>
    </source>
</reference>
<protein>
    <submittedName>
        <fullName evidence="1">Uncharacterized protein</fullName>
    </submittedName>
</protein>
<evidence type="ECO:0000313" key="1">
    <source>
        <dbReference type="EMBL" id="CAA9516337.1"/>
    </source>
</evidence>
<proteinExistence type="predicted"/>
<organism evidence="1">
    <name type="scientific">uncultured Rubrobacteraceae bacterium</name>
    <dbReference type="NCBI Taxonomy" id="349277"/>
    <lineage>
        <taxon>Bacteria</taxon>
        <taxon>Bacillati</taxon>
        <taxon>Actinomycetota</taxon>
        <taxon>Rubrobacteria</taxon>
        <taxon>Rubrobacterales</taxon>
        <taxon>Rubrobacteraceae</taxon>
        <taxon>environmental samples</taxon>
    </lineage>
</organism>
<accession>A0A6J4T836</accession>
<gene>
    <name evidence="1" type="ORF">AVDCRST_MAG05-3330</name>
</gene>
<sequence>MRSSPEGAIAPCFILLLPIRRRDLAYGRPTPVIGKRDPAFGEVPRERRIGTRL</sequence>
<name>A0A6J4T836_9ACTN</name>
<dbReference type="EMBL" id="CADCVM010000373">
    <property type="protein sequence ID" value="CAA9516337.1"/>
    <property type="molecule type" value="Genomic_DNA"/>
</dbReference>